<dbReference type="Proteomes" id="UP000192596">
    <property type="component" value="Unassembled WGS sequence"/>
</dbReference>
<evidence type="ECO:0000313" key="2">
    <source>
        <dbReference type="Proteomes" id="UP000192596"/>
    </source>
</evidence>
<dbReference type="AlphaFoldDB" id="A0A1V8SG69"/>
<sequence>MVGVDNQAPGKQPGLLFVNSKITKPDQLSPQQYTAWYARHIEDIFKTSGFKEAARWEALDPTQDRPYLALYPLEDLNFLNSDEFKAIPVHDDQLPGSGAVFEYADFDTRYYAFEQWYEPEKTKSDQPDFVIACGFTPSDDAEYDDWYRTQHLREVSEITGWRKTGRYTLTYARQNRKPAGDSDIAAPPKFLTLHYFDGASLPERELAKSGEEPRAKKNMAAMKETQIAVFKKLSQFMK</sequence>
<comment type="caution">
    <text evidence="1">The sequence shown here is derived from an EMBL/GenBank/DDBJ whole genome shotgun (WGS) entry which is preliminary data.</text>
</comment>
<reference evidence="2" key="1">
    <citation type="submission" date="2017-03" db="EMBL/GenBank/DDBJ databases">
        <title>Genomes of endolithic fungi from Antarctica.</title>
        <authorList>
            <person name="Coleine C."/>
            <person name="Masonjones S."/>
            <person name="Stajich J.E."/>
        </authorList>
    </citation>
    <scope>NUCLEOTIDE SEQUENCE [LARGE SCALE GENOMIC DNA]</scope>
    <source>
        <strain evidence="2">CCFEE 5527</strain>
    </source>
</reference>
<accession>A0A1V8SG69</accession>
<dbReference type="EMBL" id="NAJO01000050">
    <property type="protein sequence ID" value="OQN97841.1"/>
    <property type="molecule type" value="Genomic_DNA"/>
</dbReference>
<protein>
    <recommendedName>
        <fullName evidence="3">EthD domain-containing protein</fullName>
    </recommendedName>
</protein>
<proteinExistence type="predicted"/>
<keyword evidence="2" id="KW-1185">Reference proteome</keyword>
<dbReference type="InParanoid" id="A0A1V8SG69"/>
<dbReference type="OrthoDB" id="2851338at2759"/>
<evidence type="ECO:0000313" key="1">
    <source>
        <dbReference type="EMBL" id="OQN97841.1"/>
    </source>
</evidence>
<name>A0A1V8SG69_9PEZI</name>
<evidence type="ECO:0008006" key="3">
    <source>
        <dbReference type="Google" id="ProtNLM"/>
    </source>
</evidence>
<gene>
    <name evidence="1" type="ORF">B0A48_16151</name>
</gene>
<organism evidence="1 2">
    <name type="scientific">Cryoendolithus antarcticus</name>
    <dbReference type="NCBI Taxonomy" id="1507870"/>
    <lineage>
        <taxon>Eukaryota</taxon>
        <taxon>Fungi</taxon>
        <taxon>Dikarya</taxon>
        <taxon>Ascomycota</taxon>
        <taxon>Pezizomycotina</taxon>
        <taxon>Dothideomycetes</taxon>
        <taxon>Dothideomycetidae</taxon>
        <taxon>Cladosporiales</taxon>
        <taxon>Cladosporiaceae</taxon>
        <taxon>Cryoendolithus</taxon>
    </lineage>
</organism>